<accession>A0A804U6V9</accession>
<dbReference type="EnsemblPlants" id="Zm00001eb223990_T001">
    <property type="protein sequence ID" value="Zm00001eb223990_P001"/>
    <property type="gene ID" value="Zm00001eb223990"/>
</dbReference>
<reference evidence="1" key="3">
    <citation type="submission" date="2021-05" db="UniProtKB">
        <authorList>
            <consortium name="EnsemblPlants"/>
        </authorList>
    </citation>
    <scope>IDENTIFICATION</scope>
    <source>
        <strain evidence="1">cv. B73</strain>
    </source>
</reference>
<name>A0A804U6V9_MAIZE</name>
<dbReference type="InParanoid" id="A0A804U6V9"/>
<protein>
    <submittedName>
        <fullName evidence="1">Uncharacterized protein</fullName>
    </submittedName>
</protein>
<evidence type="ECO:0000313" key="1">
    <source>
        <dbReference type="EnsemblPlants" id="Zm00001eb223990_P001"/>
    </source>
</evidence>
<proteinExistence type="predicted"/>
<evidence type="ECO:0000313" key="2">
    <source>
        <dbReference type="Proteomes" id="UP000007305"/>
    </source>
</evidence>
<dbReference type="Proteomes" id="UP000007305">
    <property type="component" value="Chromosome 5"/>
</dbReference>
<sequence>MGEDGGKRKQETTTASKVQREAAAANISMRKWLQHVKASFLSLRDSSVTLEASVTNAADDPSTVEPMMTAAAMNIIKDVSLDKLLNDLALYTASLGDIEISMGVTLQFDLLSLSALVPVNLATSENLLVGHLFSTTV</sequence>
<reference evidence="1" key="2">
    <citation type="submission" date="2019-07" db="EMBL/GenBank/DDBJ databases">
        <authorList>
            <person name="Seetharam A."/>
            <person name="Woodhouse M."/>
            <person name="Cannon E."/>
        </authorList>
    </citation>
    <scope>NUCLEOTIDE SEQUENCE [LARGE SCALE GENOMIC DNA]</scope>
    <source>
        <strain evidence="1">cv. B73</strain>
    </source>
</reference>
<dbReference type="Gramene" id="Zm00001eb223990_T001">
    <property type="protein sequence ID" value="Zm00001eb223990_P001"/>
    <property type="gene ID" value="Zm00001eb223990"/>
</dbReference>
<dbReference type="AlphaFoldDB" id="A0A804U6V9"/>
<organism evidence="1 2">
    <name type="scientific">Zea mays</name>
    <name type="common">Maize</name>
    <dbReference type="NCBI Taxonomy" id="4577"/>
    <lineage>
        <taxon>Eukaryota</taxon>
        <taxon>Viridiplantae</taxon>
        <taxon>Streptophyta</taxon>
        <taxon>Embryophyta</taxon>
        <taxon>Tracheophyta</taxon>
        <taxon>Spermatophyta</taxon>
        <taxon>Magnoliopsida</taxon>
        <taxon>Liliopsida</taxon>
        <taxon>Poales</taxon>
        <taxon>Poaceae</taxon>
        <taxon>PACMAD clade</taxon>
        <taxon>Panicoideae</taxon>
        <taxon>Andropogonodae</taxon>
        <taxon>Andropogoneae</taxon>
        <taxon>Tripsacinae</taxon>
        <taxon>Zea</taxon>
    </lineage>
</organism>
<keyword evidence="2" id="KW-1185">Reference proteome</keyword>
<reference evidence="2" key="1">
    <citation type="journal article" date="2009" name="Science">
        <title>The B73 maize genome: complexity, diversity, and dynamics.</title>
        <authorList>
            <person name="Schnable P.S."/>
            <person name="Ware D."/>
            <person name="Fulton R.S."/>
            <person name="Stein J.C."/>
            <person name="Wei F."/>
            <person name="Pasternak S."/>
            <person name="Liang C."/>
            <person name="Zhang J."/>
            <person name="Fulton L."/>
            <person name="Graves T.A."/>
            <person name="Minx P."/>
            <person name="Reily A.D."/>
            <person name="Courtney L."/>
            <person name="Kruchowski S.S."/>
            <person name="Tomlinson C."/>
            <person name="Strong C."/>
            <person name="Delehaunty K."/>
            <person name="Fronick C."/>
            <person name="Courtney B."/>
            <person name="Rock S.M."/>
            <person name="Belter E."/>
            <person name="Du F."/>
            <person name="Kim K."/>
            <person name="Abbott R.M."/>
            <person name="Cotton M."/>
            <person name="Levy A."/>
            <person name="Marchetto P."/>
            <person name="Ochoa K."/>
            <person name="Jackson S.M."/>
            <person name="Gillam B."/>
            <person name="Chen W."/>
            <person name="Yan L."/>
            <person name="Higginbotham J."/>
            <person name="Cardenas M."/>
            <person name="Waligorski J."/>
            <person name="Applebaum E."/>
            <person name="Phelps L."/>
            <person name="Falcone J."/>
            <person name="Kanchi K."/>
            <person name="Thane T."/>
            <person name="Scimone A."/>
            <person name="Thane N."/>
            <person name="Henke J."/>
            <person name="Wang T."/>
            <person name="Ruppert J."/>
            <person name="Shah N."/>
            <person name="Rotter K."/>
            <person name="Hodges J."/>
            <person name="Ingenthron E."/>
            <person name="Cordes M."/>
            <person name="Kohlberg S."/>
            <person name="Sgro J."/>
            <person name="Delgado B."/>
            <person name="Mead K."/>
            <person name="Chinwalla A."/>
            <person name="Leonard S."/>
            <person name="Crouse K."/>
            <person name="Collura K."/>
            <person name="Kudrna D."/>
            <person name="Currie J."/>
            <person name="He R."/>
            <person name="Angelova A."/>
            <person name="Rajasekar S."/>
            <person name="Mueller T."/>
            <person name="Lomeli R."/>
            <person name="Scara G."/>
            <person name="Ko A."/>
            <person name="Delaney K."/>
            <person name="Wissotski M."/>
            <person name="Lopez G."/>
            <person name="Campos D."/>
            <person name="Braidotti M."/>
            <person name="Ashley E."/>
            <person name="Golser W."/>
            <person name="Kim H."/>
            <person name="Lee S."/>
            <person name="Lin J."/>
            <person name="Dujmic Z."/>
            <person name="Kim W."/>
            <person name="Talag J."/>
            <person name="Zuccolo A."/>
            <person name="Fan C."/>
            <person name="Sebastian A."/>
            <person name="Kramer M."/>
            <person name="Spiegel L."/>
            <person name="Nascimento L."/>
            <person name="Zutavern T."/>
            <person name="Miller B."/>
            <person name="Ambroise C."/>
            <person name="Muller S."/>
            <person name="Spooner W."/>
            <person name="Narechania A."/>
            <person name="Ren L."/>
            <person name="Wei S."/>
            <person name="Kumari S."/>
            <person name="Faga B."/>
            <person name="Levy M.J."/>
            <person name="McMahan L."/>
            <person name="Van Buren P."/>
            <person name="Vaughn M.W."/>
            <person name="Ying K."/>
            <person name="Yeh C.-T."/>
            <person name="Emrich S.J."/>
            <person name="Jia Y."/>
            <person name="Kalyanaraman A."/>
            <person name="Hsia A.-P."/>
            <person name="Barbazuk W.B."/>
            <person name="Baucom R.S."/>
            <person name="Brutnell T.P."/>
            <person name="Carpita N.C."/>
            <person name="Chaparro C."/>
            <person name="Chia J.-M."/>
            <person name="Deragon J.-M."/>
            <person name="Estill J.C."/>
            <person name="Fu Y."/>
            <person name="Jeddeloh J.A."/>
            <person name="Han Y."/>
            <person name="Lee H."/>
            <person name="Li P."/>
            <person name="Lisch D.R."/>
            <person name="Liu S."/>
            <person name="Liu Z."/>
            <person name="Nagel D.H."/>
            <person name="McCann M.C."/>
            <person name="SanMiguel P."/>
            <person name="Myers A.M."/>
            <person name="Nettleton D."/>
            <person name="Nguyen J."/>
            <person name="Penning B.W."/>
            <person name="Ponnala L."/>
            <person name="Schneider K.L."/>
            <person name="Schwartz D.C."/>
            <person name="Sharma A."/>
            <person name="Soderlund C."/>
            <person name="Springer N.M."/>
            <person name="Sun Q."/>
            <person name="Wang H."/>
            <person name="Waterman M."/>
            <person name="Westerman R."/>
            <person name="Wolfgruber T.K."/>
            <person name="Yang L."/>
            <person name="Yu Y."/>
            <person name="Zhang L."/>
            <person name="Zhou S."/>
            <person name="Zhu Q."/>
            <person name="Bennetzen J.L."/>
            <person name="Dawe R.K."/>
            <person name="Jiang J."/>
            <person name="Jiang N."/>
            <person name="Presting G.G."/>
            <person name="Wessler S.R."/>
            <person name="Aluru S."/>
            <person name="Martienssen R.A."/>
            <person name="Clifton S.W."/>
            <person name="McCombie W.R."/>
            <person name="Wing R.A."/>
            <person name="Wilson R.K."/>
        </authorList>
    </citation>
    <scope>NUCLEOTIDE SEQUENCE [LARGE SCALE GENOMIC DNA]</scope>
    <source>
        <strain evidence="2">cv. B73</strain>
    </source>
</reference>